<proteinExistence type="inferred from homology"/>
<comment type="caution">
    <text evidence="10">The sequence shown here is derived from an EMBL/GenBank/DDBJ whole genome shotgun (WGS) entry which is preliminary data.</text>
</comment>
<dbReference type="GO" id="GO:0003677">
    <property type="term" value="F:DNA binding"/>
    <property type="evidence" value="ECO:0007669"/>
    <property type="project" value="UniProtKB-KW"/>
</dbReference>
<dbReference type="AlphaFoldDB" id="A0ABD3MMX2"/>
<keyword evidence="4" id="KW-0238">DNA-binding</keyword>
<feature type="region of interest" description="Disordered" evidence="6">
    <location>
        <begin position="142"/>
        <end position="163"/>
    </location>
</feature>
<keyword evidence="3" id="KW-0731">Sigma factor</keyword>
<feature type="compositionally biased region" description="Low complexity" evidence="6">
    <location>
        <begin position="44"/>
        <end position="62"/>
    </location>
</feature>
<dbReference type="NCBIfam" id="TIGR02937">
    <property type="entry name" value="sigma70-ECF"/>
    <property type="match status" value="1"/>
</dbReference>
<feature type="compositionally biased region" description="Low complexity" evidence="6">
    <location>
        <begin position="142"/>
        <end position="160"/>
    </location>
</feature>
<evidence type="ECO:0000259" key="9">
    <source>
        <dbReference type="Pfam" id="PF04545"/>
    </source>
</evidence>
<organism evidence="10 11">
    <name type="scientific">Discostella pseudostelligera</name>
    <dbReference type="NCBI Taxonomy" id="259834"/>
    <lineage>
        <taxon>Eukaryota</taxon>
        <taxon>Sar</taxon>
        <taxon>Stramenopiles</taxon>
        <taxon>Ochrophyta</taxon>
        <taxon>Bacillariophyta</taxon>
        <taxon>Coscinodiscophyceae</taxon>
        <taxon>Thalassiosirophycidae</taxon>
        <taxon>Stephanodiscales</taxon>
        <taxon>Stephanodiscaceae</taxon>
        <taxon>Discostella</taxon>
    </lineage>
</organism>
<dbReference type="PRINTS" id="PR00046">
    <property type="entry name" value="SIGMA70FCT"/>
</dbReference>
<dbReference type="SUPFAM" id="SSF88946">
    <property type="entry name" value="Sigma2 domain of RNA polymerase sigma factors"/>
    <property type="match status" value="1"/>
</dbReference>
<dbReference type="InterPro" id="IPR050239">
    <property type="entry name" value="Sigma-70_RNA_pol_init_factors"/>
</dbReference>
<evidence type="ECO:0000256" key="5">
    <source>
        <dbReference type="ARBA" id="ARBA00023163"/>
    </source>
</evidence>
<dbReference type="Gene3D" id="1.10.601.10">
    <property type="entry name" value="RNA Polymerase Primary Sigma Factor"/>
    <property type="match status" value="1"/>
</dbReference>
<feature type="domain" description="RNA polymerase sigma-70 region 3" evidence="7">
    <location>
        <begin position="680"/>
        <end position="737"/>
    </location>
</feature>
<feature type="compositionally biased region" description="Acidic residues" evidence="6">
    <location>
        <begin position="239"/>
        <end position="248"/>
    </location>
</feature>
<dbReference type="InterPro" id="IPR000943">
    <property type="entry name" value="RNA_pol_sigma70"/>
</dbReference>
<evidence type="ECO:0000259" key="7">
    <source>
        <dbReference type="Pfam" id="PF04539"/>
    </source>
</evidence>
<accession>A0ABD3MMX2</accession>
<dbReference type="InterPro" id="IPR007630">
    <property type="entry name" value="RNA_pol_sigma70_r4"/>
</dbReference>
<feature type="domain" description="RNA polymerase sigma-70 region 4" evidence="9">
    <location>
        <begin position="781"/>
        <end position="832"/>
    </location>
</feature>
<dbReference type="PANTHER" id="PTHR30603">
    <property type="entry name" value="RNA POLYMERASE SIGMA FACTOR RPO"/>
    <property type="match status" value="1"/>
</dbReference>
<dbReference type="PANTHER" id="PTHR30603:SF47">
    <property type="entry name" value="RNA POLYMERASE SIGMA FACTOR SIGD, CHLOROPLASTIC"/>
    <property type="match status" value="1"/>
</dbReference>
<keyword evidence="2" id="KW-0805">Transcription regulation</keyword>
<feature type="region of interest" description="Disordered" evidence="6">
    <location>
        <begin position="304"/>
        <end position="333"/>
    </location>
</feature>
<dbReference type="InterPro" id="IPR013325">
    <property type="entry name" value="RNA_pol_sigma_r2"/>
</dbReference>
<dbReference type="GO" id="GO:0016987">
    <property type="term" value="F:sigma factor activity"/>
    <property type="evidence" value="ECO:0007669"/>
    <property type="project" value="UniProtKB-KW"/>
</dbReference>
<feature type="region of interest" description="Disordered" evidence="6">
    <location>
        <begin position="239"/>
        <end position="290"/>
    </location>
</feature>
<evidence type="ECO:0000256" key="1">
    <source>
        <dbReference type="ARBA" id="ARBA00007788"/>
    </source>
</evidence>
<feature type="region of interest" description="Disordered" evidence="6">
    <location>
        <begin position="358"/>
        <end position="408"/>
    </location>
</feature>
<gene>
    <name evidence="10" type="ORF">ACHAWU_004010</name>
</gene>
<evidence type="ECO:0000313" key="10">
    <source>
        <dbReference type="EMBL" id="KAL3764198.1"/>
    </source>
</evidence>
<evidence type="ECO:0000259" key="8">
    <source>
        <dbReference type="Pfam" id="PF04542"/>
    </source>
</evidence>
<evidence type="ECO:0000256" key="4">
    <source>
        <dbReference type="ARBA" id="ARBA00023125"/>
    </source>
</evidence>
<feature type="compositionally biased region" description="Polar residues" evidence="6">
    <location>
        <begin position="67"/>
        <end position="89"/>
    </location>
</feature>
<dbReference type="InterPro" id="IPR013324">
    <property type="entry name" value="RNA_pol_sigma_r3/r4-like"/>
</dbReference>
<evidence type="ECO:0000256" key="2">
    <source>
        <dbReference type="ARBA" id="ARBA00023015"/>
    </source>
</evidence>
<evidence type="ECO:0000313" key="11">
    <source>
        <dbReference type="Proteomes" id="UP001530293"/>
    </source>
</evidence>
<feature type="compositionally biased region" description="Polar residues" evidence="6">
    <location>
        <begin position="316"/>
        <end position="333"/>
    </location>
</feature>
<dbReference type="EMBL" id="JALLBG020000108">
    <property type="protein sequence ID" value="KAL3764198.1"/>
    <property type="molecule type" value="Genomic_DNA"/>
</dbReference>
<comment type="similarity">
    <text evidence="1">Belongs to the sigma-70 factor family.</text>
</comment>
<dbReference type="Pfam" id="PF04542">
    <property type="entry name" value="Sigma70_r2"/>
    <property type="match status" value="1"/>
</dbReference>
<reference evidence="10 11" key="1">
    <citation type="submission" date="2024-10" db="EMBL/GenBank/DDBJ databases">
        <title>Updated reference genomes for cyclostephanoid diatoms.</title>
        <authorList>
            <person name="Roberts W.R."/>
            <person name="Alverson A.J."/>
        </authorList>
    </citation>
    <scope>NUCLEOTIDE SEQUENCE [LARGE SCALE GENOMIC DNA]</scope>
    <source>
        <strain evidence="10 11">AJA232-27</strain>
    </source>
</reference>
<feature type="domain" description="RNA polymerase sigma-70 region 2" evidence="8">
    <location>
        <begin position="600"/>
        <end position="669"/>
    </location>
</feature>
<sequence>MESTMRPSTRKRASAAAVGFTFIACCQQKSCALSPSATTCAFLSSSSTNNGRRSGSDSSRCRPTFFAQKQSPRSSSSIIEEVQPMTSASNEKRISAIEALRQQTIKNDGEPQQRINDSESSLFADMNAAAMLLETFTQATTSTSSLDQGSSSSSSLVESSPENTIGVAQKRMGSVAGATSMGMLRQQAAREGGYSLSPRDSKYLYREDGSNQARWAVGSLIEKLDEKIKERSNDFGEWIEAENENDDSDMMRNASTSEKRKRGRPRKNSIAEDGESSPSSMDDMVQPNNDQEVDVPADKIAAKITGGSLLKKDSSGETNTQSTKQSMKTKSLSKVTVKNLAEQSSSLYGASAIINKQRNRRQRVAKSLPVSRRDKNGNFLPQDKQQQQQQTQQMQDDNRNYETTGKVPNDSLNLNRYYKTELLKAKEEYSLGMKVKFMVKCQAVHEGLTLQLDRMPTIAEWAAACGFDTFDAEMCSENYVDDDLDRQIRPSGYEADELDPNMFMGNGLVNDTGVGRGKGRAKKPPPTQLKNFYDDSYEKFKRKKSDATSKSGDDGDEDEEDETDIFLHRLRTSPGEPINRGSPRVFREMMLTAKEAKQRMVQCNMRLVVSIARRYHGVGVNVQDLVQEGSLGLARAAEKFDPKKGFKFSTYASWWIQQAVFRSIAYHSRTIRLPVHVHNLLNKVRRARQILQQELGRMPTNEEMADEMDMSIDKYNKMIRNTRNAISLERPKYMNNPKDLGHESEAVVGDMVDSSAVIFDEKTPEQNVDHGLLHNDIQYMLGKLGEDERSVLCLRYGINDGITRTVTLVASELRQTKSWVRSQECRALRKLRRPWYERRLKEHRESLQASHSLPL</sequence>
<dbReference type="SUPFAM" id="SSF88659">
    <property type="entry name" value="Sigma3 and sigma4 domains of RNA polymerase sigma factors"/>
    <property type="match status" value="2"/>
</dbReference>
<dbReference type="Proteomes" id="UP001530293">
    <property type="component" value="Unassembled WGS sequence"/>
</dbReference>
<dbReference type="InterPro" id="IPR007624">
    <property type="entry name" value="RNA_pol_sigma70_r3"/>
</dbReference>
<feature type="region of interest" description="Disordered" evidence="6">
    <location>
        <begin position="510"/>
        <end position="534"/>
    </location>
</feature>
<dbReference type="InterPro" id="IPR014284">
    <property type="entry name" value="RNA_pol_sigma-70_dom"/>
</dbReference>
<dbReference type="Pfam" id="PF04539">
    <property type="entry name" value="Sigma70_r3"/>
    <property type="match status" value="1"/>
</dbReference>
<evidence type="ECO:0000256" key="3">
    <source>
        <dbReference type="ARBA" id="ARBA00023082"/>
    </source>
</evidence>
<dbReference type="InterPro" id="IPR007627">
    <property type="entry name" value="RNA_pol_sigma70_r2"/>
</dbReference>
<keyword evidence="11" id="KW-1185">Reference proteome</keyword>
<keyword evidence="5" id="KW-0804">Transcription</keyword>
<dbReference type="Pfam" id="PF04545">
    <property type="entry name" value="Sigma70_r4"/>
    <property type="match status" value="1"/>
</dbReference>
<feature type="compositionally biased region" description="Polar residues" evidence="6">
    <location>
        <begin position="276"/>
        <end position="290"/>
    </location>
</feature>
<feature type="compositionally biased region" description="Low complexity" evidence="6">
    <location>
        <begin position="382"/>
        <end position="395"/>
    </location>
</feature>
<feature type="region of interest" description="Disordered" evidence="6">
    <location>
        <begin position="44"/>
        <end position="90"/>
    </location>
</feature>
<name>A0ABD3MMX2_9STRA</name>
<dbReference type="Gene3D" id="1.10.10.10">
    <property type="entry name" value="Winged helix-like DNA-binding domain superfamily/Winged helix DNA-binding domain"/>
    <property type="match status" value="2"/>
</dbReference>
<protein>
    <submittedName>
        <fullName evidence="10">Uncharacterized protein</fullName>
    </submittedName>
</protein>
<evidence type="ECO:0000256" key="6">
    <source>
        <dbReference type="SAM" id="MobiDB-lite"/>
    </source>
</evidence>
<dbReference type="PROSITE" id="PS51257">
    <property type="entry name" value="PROKAR_LIPOPROTEIN"/>
    <property type="match status" value="1"/>
</dbReference>
<dbReference type="InterPro" id="IPR036388">
    <property type="entry name" value="WH-like_DNA-bd_sf"/>
</dbReference>